<dbReference type="EMBL" id="HACG01007706">
    <property type="protein sequence ID" value="CEK54571.1"/>
    <property type="molecule type" value="Transcribed_RNA"/>
</dbReference>
<feature type="compositionally biased region" description="Polar residues" evidence="1">
    <location>
        <begin position="60"/>
        <end position="86"/>
    </location>
</feature>
<gene>
    <name evidence="2" type="primary">ORF23144</name>
</gene>
<organism evidence="2">
    <name type="scientific">Arion vulgaris</name>
    <dbReference type="NCBI Taxonomy" id="1028688"/>
    <lineage>
        <taxon>Eukaryota</taxon>
        <taxon>Metazoa</taxon>
        <taxon>Spiralia</taxon>
        <taxon>Lophotrochozoa</taxon>
        <taxon>Mollusca</taxon>
        <taxon>Gastropoda</taxon>
        <taxon>Heterobranchia</taxon>
        <taxon>Euthyneura</taxon>
        <taxon>Panpulmonata</taxon>
        <taxon>Eupulmonata</taxon>
        <taxon>Stylommatophora</taxon>
        <taxon>Helicina</taxon>
        <taxon>Arionoidea</taxon>
        <taxon>Arionidae</taxon>
        <taxon>Arion</taxon>
    </lineage>
</organism>
<feature type="compositionally biased region" description="Basic and acidic residues" evidence="1">
    <location>
        <begin position="17"/>
        <end position="36"/>
    </location>
</feature>
<sequence length="97" mass="10339">ICSSGNRDVSGDEGECDSVRSAHLPQDETLVHRSQDSLESSHISDNLKDISDTSKAAAGNTDSCRLPQLSNEPDMPVSNTNKSSSDIGTICFKLDIS</sequence>
<reference evidence="2" key="1">
    <citation type="submission" date="2014-12" db="EMBL/GenBank/DDBJ databases">
        <title>Insight into the proteome of Arion vulgaris.</title>
        <authorList>
            <person name="Aradska J."/>
            <person name="Bulat T."/>
            <person name="Smidak R."/>
            <person name="Sarate P."/>
            <person name="Gangsoo J."/>
            <person name="Sialana F."/>
            <person name="Bilban M."/>
            <person name="Lubec G."/>
        </authorList>
    </citation>
    <scope>NUCLEOTIDE SEQUENCE</scope>
    <source>
        <tissue evidence="2">Skin</tissue>
    </source>
</reference>
<name>A0A0B6YFK7_9EUPU</name>
<evidence type="ECO:0000313" key="2">
    <source>
        <dbReference type="EMBL" id="CEK54571.1"/>
    </source>
</evidence>
<accession>A0A0B6YFK7</accession>
<proteinExistence type="predicted"/>
<feature type="non-terminal residue" evidence="2">
    <location>
        <position position="1"/>
    </location>
</feature>
<protein>
    <submittedName>
        <fullName evidence="2">Uncharacterized protein</fullName>
    </submittedName>
</protein>
<feature type="region of interest" description="Disordered" evidence="1">
    <location>
        <begin position="1"/>
        <end position="86"/>
    </location>
</feature>
<evidence type="ECO:0000256" key="1">
    <source>
        <dbReference type="SAM" id="MobiDB-lite"/>
    </source>
</evidence>
<feature type="non-terminal residue" evidence="2">
    <location>
        <position position="97"/>
    </location>
</feature>
<dbReference type="AlphaFoldDB" id="A0A0B6YFK7"/>